<dbReference type="Pfam" id="PF17479">
    <property type="entry name" value="DUF3048_C"/>
    <property type="match status" value="1"/>
</dbReference>
<dbReference type="EMBL" id="QWVS01000050">
    <property type="protein sequence ID" value="RID82303.1"/>
    <property type="molecule type" value="Genomic_DNA"/>
</dbReference>
<dbReference type="SUPFAM" id="SSF159774">
    <property type="entry name" value="YerB-like"/>
    <property type="match status" value="1"/>
</dbReference>
<evidence type="ECO:0000313" key="3">
    <source>
        <dbReference type="EMBL" id="RID82303.1"/>
    </source>
</evidence>
<dbReference type="PROSITE" id="PS51257">
    <property type="entry name" value="PROKAR_LIPOPROTEIN"/>
    <property type="match status" value="1"/>
</dbReference>
<proteinExistence type="predicted"/>
<dbReference type="Proteomes" id="UP000266016">
    <property type="component" value="Unassembled WGS sequence"/>
</dbReference>
<comment type="caution">
    <text evidence="3">The sequence shown here is derived from an EMBL/GenBank/DDBJ whole genome shotgun (WGS) entry which is preliminary data.</text>
</comment>
<evidence type="ECO:0000313" key="4">
    <source>
        <dbReference type="Proteomes" id="UP000266016"/>
    </source>
</evidence>
<dbReference type="InterPro" id="IPR021416">
    <property type="entry name" value="DUF3048_N"/>
</dbReference>
<accession>A0A398B398</accession>
<sequence length="349" mass="38683">MMKRNIVLCLLVAGVLITGCSKKEEVQEPVPVEEDVQKEEAEAPEFVHTYPLTGVGTNDSIDQRAVAVMVNNHTKARPQSGLTKADIVYEMLAEGEVTRLLAVYQSEKPEKVGPIRSARDYYIELAKGLDCIYVCHGNSPDAERMLKQGYIDHLNGLYYDGTLFKRSSERKAPHNSYISFENIEKGAMEKGYNLTGAPASFVFLNKEEIKRLEGDSVTKVSINYGVPAYNTQFEYDVQQEKYKRYSNGEQTKEAATSVPVLVDNVLIIETAHRVIDKVGRRDIDLQSGGKGYLLQKGKVKEVEWINKDGRIVPVSNGGDVGLIPGKTWVNIIPNQPGLTQSVTLNAAGN</sequence>
<evidence type="ECO:0000259" key="1">
    <source>
        <dbReference type="Pfam" id="PF11258"/>
    </source>
</evidence>
<feature type="domain" description="DUF3048" evidence="2">
    <location>
        <begin position="221"/>
        <end position="329"/>
    </location>
</feature>
<dbReference type="InterPro" id="IPR035328">
    <property type="entry name" value="DUF3048_C"/>
</dbReference>
<gene>
    <name evidence="3" type="ORF">D1953_18500</name>
</gene>
<dbReference type="Pfam" id="PF11258">
    <property type="entry name" value="DUF3048"/>
    <property type="match status" value="1"/>
</dbReference>
<protein>
    <submittedName>
        <fullName evidence="3">DUF3048 domain-containing protein</fullName>
    </submittedName>
</protein>
<dbReference type="InterPro" id="IPR023158">
    <property type="entry name" value="YerB-like_sf"/>
</dbReference>
<name>A0A398B398_9BACI</name>
<organism evidence="3 4">
    <name type="scientific">Peribacillus asahii</name>
    <dbReference type="NCBI Taxonomy" id="228899"/>
    <lineage>
        <taxon>Bacteria</taxon>
        <taxon>Bacillati</taxon>
        <taxon>Bacillota</taxon>
        <taxon>Bacilli</taxon>
        <taxon>Bacillales</taxon>
        <taxon>Bacillaceae</taxon>
        <taxon>Peribacillus</taxon>
    </lineage>
</organism>
<reference evidence="3 4" key="1">
    <citation type="submission" date="2018-08" db="EMBL/GenBank/DDBJ databases">
        <title>Bacillus jemisoniae sp. nov., Bacillus chryseoplanitiae sp. nov., Bacillus resnikiae sp. nov., and Bacillus frankliniae sp. nov., isolated from Viking spacecraft and associated surfaces.</title>
        <authorList>
            <person name="Seuylemezian A."/>
            <person name="Vaishampayan P."/>
        </authorList>
    </citation>
    <scope>NUCLEOTIDE SEQUENCE [LARGE SCALE GENOMIC DNA]</scope>
    <source>
        <strain evidence="3 4">MA001</strain>
    </source>
</reference>
<evidence type="ECO:0000259" key="2">
    <source>
        <dbReference type="Pfam" id="PF17479"/>
    </source>
</evidence>
<dbReference type="AlphaFoldDB" id="A0A398B398"/>
<dbReference type="RefSeq" id="WP_119118631.1">
    <property type="nucleotide sequence ID" value="NZ_QWVS01000050.1"/>
</dbReference>
<keyword evidence="4" id="KW-1185">Reference proteome</keyword>
<dbReference type="Gene3D" id="3.50.90.10">
    <property type="entry name" value="YerB-like"/>
    <property type="match status" value="1"/>
</dbReference>
<feature type="domain" description="DUF3048" evidence="1">
    <location>
        <begin position="52"/>
        <end position="192"/>
    </location>
</feature>